<dbReference type="AlphaFoldDB" id="A0AAP8MBM3"/>
<dbReference type="PROSITE" id="PS50929">
    <property type="entry name" value="ABC_TM1F"/>
    <property type="match status" value="1"/>
</dbReference>
<dbReference type="PANTHER" id="PTHR43394:SF1">
    <property type="entry name" value="ATP-BINDING CASSETTE SUB-FAMILY B MEMBER 10, MITOCHONDRIAL"/>
    <property type="match status" value="1"/>
</dbReference>
<dbReference type="Proteomes" id="UP000235162">
    <property type="component" value="Unassembled WGS sequence"/>
</dbReference>
<dbReference type="GO" id="GO:0005524">
    <property type="term" value="F:ATP binding"/>
    <property type="evidence" value="ECO:0007669"/>
    <property type="project" value="UniProtKB-KW"/>
</dbReference>
<keyword evidence="6 12" id="KW-0067">ATP-binding</keyword>
<organism evidence="12 13">
    <name type="scientific">Halioglobus japonicus</name>
    <dbReference type="NCBI Taxonomy" id="930805"/>
    <lineage>
        <taxon>Bacteria</taxon>
        <taxon>Pseudomonadati</taxon>
        <taxon>Pseudomonadota</taxon>
        <taxon>Gammaproteobacteria</taxon>
        <taxon>Cellvibrionales</taxon>
        <taxon>Halieaceae</taxon>
        <taxon>Halioglobus</taxon>
    </lineage>
</organism>
<dbReference type="Gene3D" id="1.20.1560.10">
    <property type="entry name" value="ABC transporter type 1, transmembrane domain"/>
    <property type="match status" value="1"/>
</dbReference>
<feature type="transmembrane region" description="Helical" evidence="9">
    <location>
        <begin position="24"/>
        <end position="48"/>
    </location>
</feature>
<dbReference type="InterPro" id="IPR003439">
    <property type="entry name" value="ABC_transporter-like_ATP-bd"/>
</dbReference>
<dbReference type="Gene3D" id="3.40.50.300">
    <property type="entry name" value="P-loop containing nucleotide triphosphate hydrolases"/>
    <property type="match status" value="1"/>
</dbReference>
<feature type="transmembrane region" description="Helical" evidence="9">
    <location>
        <begin position="60"/>
        <end position="79"/>
    </location>
</feature>
<dbReference type="InterPro" id="IPR017871">
    <property type="entry name" value="ABC_transporter-like_CS"/>
</dbReference>
<dbReference type="SMART" id="SM00382">
    <property type="entry name" value="AAA"/>
    <property type="match status" value="1"/>
</dbReference>
<dbReference type="InterPro" id="IPR039421">
    <property type="entry name" value="Type_1_exporter"/>
</dbReference>
<evidence type="ECO:0000313" key="13">
    <source>
        <dbReference type="Proteomes" id="UP000235162"/>
    </source>
</evidence>
<keyword evidence="13" id="KW-1185">Reference proteome</keyword>
<dbReference type="InterPro" id="IPR003593">
    <property type="entry name" value="AAA+_ATPase"/>
</dbReference>
<keyword evidence="2" id="KW-0813">Transport</keyword>
<evidence type="ECO:0000256" key="7">
    <source>
        <dbReference type="ARBA" id="ARBA00022989"/>
    </source>
</evidence>
<dbReference type="Pfam" id="PF00664">
    <property type="entry name" value="ABC_membrane"/>
    <property type="match status" value="1"/>
</dbReference>
<dbReference type="InterPro" id="IPR011527">
    <property type="entry name" value="ABC1_TM_dom"/>
</dbReference>
<feature type="domain" description="ABC transmembrane type-1" evidence="11">
    <location>
        <begin position="25"/>
        <end position="308"/>
    </location>
</feature>
<reference evidence="12 13" key="1">
    <citation type="submission" date="2018-01" db="EMBL/GenBank/DDBJ databases">
        <title>The draft genome sequence of Halioglobus japonicus S1-36.</title>
        <authorList>
            <person name="Du Z.-J."/>
            <person name="Shi M.-J."/>
        </authorList>
    </citation>
    <scope>NUCLEOTIDE SEQUENCE [LARGE SCALE GENOMIC DNA]</scope>
    <source>
        <strain evidence="12 13">S1-36</strain>
    </source>
</reference>
<evidence type="ECO:0000313" key="12">
    <source>
        <dbReference type="EMBL" id="PLW84803.1"/>
    </source>
</evidence>
<feature type="domain" description="ABC transporter" evidence="10">
    <location>
        <begin position="341"/>
        <end position="549"/>
    </location>
</feature>
<evidence type="ECO:0000259" key="10">
    <source>
        <dbReference type="PROSITE" id="PS50893"/>
    </source>
</evidence>
<dbReference type="GO" id="GO:0016887">
    <property type="term" value="F:ATP hydrolysis activity"/>
    <property type="evidence" value="ECO:0007669"/>
    <property type="project" value="InterPro"/>
</dbReference>
<gene>
    <name evidence="12" type="ORF">C0029_17540</name>
</gene>
<keyword evidence="4 9" id="KW-0812">Transmembrane</keyword>
<keyword evidence="7 9" id="KW-1133">Transmembrane helix</keyword>
<evidence type="ECO:0000256" key="8">
    <source>
        <dbReference type="ARBA" id="ARBA00023136"/>
    </source>
</evidence>
<dbReference type="EMBL" id="PKUR01000005">
    <property type="protein sequence ID" value="PLW84803.1"/>
    <property type="molecule type" value="Genomic_DNA"/>
</dbReference>
<sequence length="549" mass="59437">MTKYTAVTQFRTVLAYLTPHRDRLILILALLLCVSAASIVPPMLAGVFTRGLLQPEEAAVGPWAIVGLWLLVAAVKAGLSAASSYIIGQTGMELTHELRQRLYEHMQVLPLSYHHSQRRGDVLTILYADTSRISHFVTGSGLQALPALVTLLAAMGMMLWLNPLLGGIAMLFLPGYMLAMKILGRRMRPLSRRLVDADSASYSVMEENLGMLPAIKAFNREPLENRRFGESLQHLLAVSRERLWIDSLYGPTMNLIGSAGLVGALALGYQQIQAGQLEAPELVSLMFYAMLMMGPLQSLANLYGQLQATRGAAERIVDFLNEQREPEDSGATNLQATGASIDFCEVSFAYPGSSQVLEALNLHIDAGETVAITGPNGAGKSTLVHLLMRFADPDAGVIRIGGVDTREATIKSVRNAIGLVAQRVLLINGPVRENIAYGKPGACNAEIEAAAISARADDFIRALPDGYDTVIGDQGVRLSGGQRQRLALARTLLKNPAILILDEATSMYDEEGETAFIHECGQSLTGKTVLLITHRESTLALADRVIRLK</sequence>
<dbReference type="Pfam" id="PF00005">
    <property type="entry name" value="ABC_tran"/>
    <property type="match status" value="1"/>
</dbReference>
<dbReference type="InterPro" id="IPR027417">
    <property type="entry name" value="P-loop_NTPase"/>
</dbReference>
<dbReference type="SUPFAM" id="SSF90123">
    <property type="entry name" value="ABC transporter transmembrane region"/>
    <property type="match status" value="1"/>
</dbReference>
<dbReference type="PROSITE" id="PS00211">
    <property type="entry name" value="ABC_TRANSPORTER_1"/>
    <property type="match status" value="1"/>
</dbReference>
<evidence type="ECO:0000256" key="9">
    <source>
        <dbReference type="SAM" id="Phobius"/>
    </source>
</evidence>
<comment type="caution">
    <text evidence="12">The sequence shown here is derived from an EMBL/GenBank/DDBJ whole genome shotgun (WGS) entry which is preliminary data.</text>
</comment>
<evidence type="ECO:0000256" key="5">
    <source>
        <dbReference type="ARBA" id="ARBA00022741"/>
    </source>
</evidence>
<dbReference type="GO" id="GO:0005886">
    <property type="term" value="C:plasma membrane"/>
    <property type="evidence" value="ECO:0007669"/>
    <property type="project" value="UniProtKB-SubCell"/>
</dbReference>
<dbReference type="RefSeq" id="WP_084197711.1">
    <property type="nucleotide sequence ID" value="NZ_BMYL01000006.1"/>
</dbReference>
<name>A0AAP8MBM3_9GAMM</name>
<dbReference type="KEGG" id="hja:BST95_00465"/>
<protein>
    <submittedName>
        <fullName evidence="12">ABC transporter ATP-binding protein</fullName>
    </submittedName>
</protein>
<evidence type="ECO:0000256" key="3">
    <source>
        <dbReference type="ARBA" id="ARBA00022475"/>
    </source>
</evidence>
<comment type="subcellular location">
    <subcellularLocation>
        <location evidence="1">Cell membrane</location>
        <topology evidence="1">Multi-pass membrane protein</topology>
    </subcellularLocation>
</comment>
<evidence type="ECO:0000256" key="6">
    <source>
        <dbReference type="ARBA" id="ARBA00022840"/>
    </source>
</evidence>
<accession>A0AAP8MBM3</accession>
<proteinExistence type="predicted"/>
<feature type="transmembrane region" description="Helical" evidence="9">
    <location>
        <begin position="167"/>
        <end position="184"/>
    </location>
</feature>
<dbReference type="SUPFAM" id="SSF52540">
    <property type="entry name" value="P-loop containing nucleoside triphosphate hydrolases"/>
    <property type="match status" value="1"/>
</dbReference>
<keyword evidence="5" id="KW-0547">Nucleotide-binding</keyword>
<dbReference type="FunFam" id="3.40.50.300:FF:000299">
    <property type="entry name" value="ABC transporter ATP-binding protein/permease"/>
    <property type="match status" value="1"/>
</dbReference>
<evidence type="ECO:0000256" key="2">
    <source>
        <dbReference type="ARBA" id="ARBA00022448"/>
    </source>
</evidence>
<dbReference type="PROSITE" id="PS50893">
    <property type="entry name" value="ABC_TRANSPORTER_2"/>
    <property type="match status" value="1"/>
</dbReference>
<keyword evidence="8 9" id="KW-0472">Membrane</keyword>
<evidence type="ECO:0000259" key="11">
    <source>
        <dbReference type="PROSITE" id="PS50929"/>
    </source>
</evidence>
<dbReference type="PANTHER" id="PTHR43394">
    <property type="entry name" value="ATP-DEPENDENT PERMEASE MDL1, MITOCHONDRIAL"/>
    <property type="match status" value="1"/>
</dbReference>
<evidence type="ECO:0000256" key="1">
    <source>
        <dbReference type="ARBA" id="ARBA00004651"/>
    </source>
</evidence>
<evidence type="ECO:0000256" key="4">
    <source>
        <dbReference type="ARBA" id="ARBA00022692"/>
    </source>
</evidence>
<keyword evidence="3" id="KW-1003">Cell membrane</keyword>
<dbReference type="GO" id="GO:0015421">
    <property type="term" value="F:ABC-type oligopeptide transporter activity"/>
    <property type="evidence" value="ECO:0007669"/>
    <property type="project" value="TreeGrafter"/>
</dbReference>
<dbReference type="InterPro" id="IPR036640">
    <property type="entry name" value="ABC1_TM_sf"/>
</dbReference>